<protein>
    <submittedName>
        <fullName evidence="8">Lipopolysaccharide export system ATP-binding protein LptB</fullName>
        <ecNumber evidence="8">3.6.3.-</ecNumber>
    </submittedName>
</protein>
<evidence type="ECO:0000256" key="4">
    <source>
        <dbReference type="ARBA" id="ARBA00022741"/>
    </source>
</evidence>
<dbReference type="InterPro" id="IPR003439">
    <property type="entry name" value="ABC_transporter-like_ATP-bd"/>
</dbReference>
<keyword evidence="8" id="KW-0378">Hydrolase</keyword>
<dbReference type="GO" id="GO:0016887">
    <property type="term" value="F:ATP hydrolysis activity"/>
    <property type="evidence" value="ECO:0007669"/>
    <property type="project" value="InterPro"/>
</dbReference>
<dbReference type="SUPFAM" id="SSF52540">
    <property type="entry name" value="P-loop containing nucleoside triphosphate hydrolases"/>
    <property type="match status" value="1"/>
</dbReference>
<keyword evidence="9" id="KW-1185">Reference proteome</keyword>
<evidence type="ECO:0000256" key="2">
    <source>
        <dbReference type="ARBA" id="ARBA00022448"/>
    </source>
</evidence>
<dbReference type="Proteomes" id="UP000502041">
    <property type="component" value="Chromosome"/>
</dbReference>
<feature type="domain" description="ABC transporter" evidence="7">
    <location>
        <begin position="6"/>
        <end position="231"/>
    </location>
</feature>
<reference evidence="8 9" key="1">
    <citation type="submission" date="2020-04" db="EMBL/GenBank/DDBJ databases">
        <title>Complete genome of a Psychrophilic, Marine, Gas Vacuolate Bacterium Polaromonas vacuolata KCTC 22033T.</title>
        <authorList>
            <person name="Hwang K."/>
            <person name="Kim K.M."/>
        </authorList>
    </citation>
    <scope>NUCLEOTIDE SEQUENCE [LARGE SCALE GENOMIC DNA]</scope>
    <source>
        <strain evidence="8 9">KCTC 22033</strain>
    </source>
</reference>
<evidence type="ECO:0000259" key="7">
    <source>
        <dbReference type="PROSITE" id="PS50893"/>
    </source>
</evidence>
<dbReference type="InterPro" id="IPR027417">
    <property type="entry name" value="P-loop_NTPase"/>
</dbReference>
<dbReference type="Pfam" id="PF00005">
    <property type="entry name" value="ABC_tran"/>
    <property type="match status" value="1"/>
</dbReference>
<dbReference type="PANTHER" id="PTHR43820:SF5">
    <property type="entry name" value="HIGH-AFFINITY BRANCHED-CHAIN AMINO ACID TRANSPORT ATP-BINDING PROTEIN"/>
    <property type="match status" value="1"/>
</dbReference>
<dbReference type="SMART" id="SM00382">
    <property type="entry name" value="AAA"/>
    <property type="match status" value="1"/>
</dbReference>
<dbReference type="EC" id="3.6.3.-" evidence="8"/>
<dbReference type="GO" id="GO:0005524">
    <property type="term" value="F:ATP binding"/>
    <property type="evidence" value="ECO:0007669"/>
    <property type="project" value="UniProtKB-KW"/>
</dbReference>
<keyword evidence="2" id="KW-0813">Transport</keyword>
<comment type="similarity">
    <text evidence="1">Belongs to the ABC transporter superfamily.</text>
</comment>
<evidence type="ECO:0000256" key="1">
    <source>
        <dbReference type="ARBA" id="ARBA00005417"/>
    </source>
</evidence>
<dbReference type="KEGG" id="pvac:HC248_00810"/>
<dbReference type="InterPro" id="IPR052156">
    <property type="entry name" value="BCAA_Transport_ATP-bd_LivF"/>
</dbReference>
<keyword evidence="4" id="KW-0547">Nucleotide-binding</keyword>
<evidence type="ECO:0000256" key="3">
    <source>
        <dbReference type="ARBA" id="ARBA00022475"/>
    </source>
</evidence>
<dbReference type="AlphaFoldDB" id="A0A6H2H6R6"/>
<proteinExistence type="inferred from homology"/>
<name>A0A6H2H6R6_9BURK</name>
<evidence type="ECO:0000256" key="6">
    <source>
        <dbReference type="ARBA" id="ARBA00022970"/>
    </source>
</evidence>
<evidence type="ECO:0000313" key="8">
    <source>
        <dbReference type="EMBL" id="QJC55530.1"/>
    </source>
</evidence>
<dbReference type="GO" id="GO:0015807">
    <property type="term" value="P:L-amino acid transport"/>
    <property type="evidence" value="ECO:0007669"/>
    <property type="project" value="TreeGrafter"/>
</dbReference>
<accession>A0A6H2H6R6</accession>
<evidence type="ECO:0000313" key="9">
    <source>
        <dbReference type="Proteomes" id="UP000502041"/>
    </source>
</evidence>
<dbReference type="EMBL" id="CP051461">
    <property type="protein sequence ID" value="QJC55530.1"/>
    <property type="molecule type" value="Genomic_DNA"/>
</dbReference>
<dbReference type="GO" id="GO:0015658">
    <property type="term" value="F:branched-chain amino acid transmembrane transporter activity"/>
    <property type="evidence" value="ECO:0007669"/>
    <property type="project" value="TreeGrafter"/>
</dbReference>
<keyword evidence="3" id="KW-0472">Membrane</keyword>
<keyword evidence="3" id="KW-1003">Cell membrane</keyword>
<dbReference type="PANTHER" id="PTHR43820">
    <property type="entry name" value="HIGH-AFFINITY BRANCHED-CHAIN AMINO ACID TRANSPORT ATP-BINDING PROTEIN LIVF"/>
    <property type="match status" value="1"/>
</dbReference>
<gene>
    <name evidence="8" type="primary">lptB_3</name>
    <name evidence="8" type="ORF">HC248_00810</name>
</gene>
<evidence type="ECO:0000256" key="5">
    <source>
        <dbReference type="ARBA" id="ARBA00022840"/>
    </source>
</evidence>
<organism evidence="8 9">
    <name type="scientific">Polaromonas vacuolata</name>
    <dbReference type="NCBI Taxonomy" id="37448"/>
    <lineage>
        <taxon>Bacteria</taxon>
        <taxon>Pseudomonadati</taxon>
        <taxon>Pseudomonadota</taxon>
        <taxon>Betaproteobacteria</taxon>
        <taxon>Burkholderiales</taxon>
        <taxon>Comamonadaceae</taxon>
        <taxon>Polaromonas</taxon>
    </lineage>
</organism>
<dbReference type="InterPro" id="IPR017871">
    <property type="entry name" value="ABC_transporter-like_CS"/>
</dbReference>
<dbReference type="RefSeq" id="WP_168921383.1">
    <property type="nucleotide sequence ID" value="NZ_CP051461.1"/>
</dbReference>
<dbReference type="PROSITE" id="PS50893">
    <property type="entry name" value="ABC_TRANSPORTER_2"/>
    <property type="match status" value="1"/>
</dbReference>
<dbReference type="Gene3D" id="3.40.50.300">
    <property type="entry name" value="P-loop containing nucleotide triphosphate hydrolases"/>
    <property type="match status" value="1"/>
</dbReference>
<dbReference type="PROSITE" id="PS00211">
    <property type="entry name" value="ABC_TRANSPORTER_1"/>
    <property type="match status" value="1"/>
</dbReference>
<sequence length="231" mass="25255">MPHTVLSAAHLAVNIQAMPALRDLSLQVKQGQLVGLLGRNGAGKTTFMRSVMGHLPLHSGQITFMGENLNGSDKHERAGLGIGYMPEDRGLVPQLTVEENILLPLWVSKTLQEKERLDFVYSLMPEVANMRERRALLLSGGQQKLVALCRALVVGTKLLLLDEPFEGVAPALSQRLSEVIHSLKGSSIAVLISQSDVNHSGDLFDHQFVIDRGENLFPTNAVLAERVRVQA</sequence>
<keyword evidence="6" id="KW-0029">Amino-acid transport</keyword>
<dbReference type="InterPro" id="IPR003593">
    <property type="entry name" value="AAA+_ATPase"/>
</dbReference>
<keyword evidence="5 8" id="KW-0067">ATP-binding</keyword>